<evidence type="ECO:0000256" key="1">
    <source>
        <dbReference type="SAM" id="MobiDB-lite"/>
    </source>
</evidence>
<evidence type="ECO:0000256" key="2">
    <source>
        <dbReference type="SAM" id="Phobius"/>
    </source>
</evidence>
<name>A0ABN1GXU6_9ACTN</name>
<comment type="caution">
    <text evidence="3">The sequence shown here is derived from an EMBL/GenBank/DDBJ whole genome shotgun (WGS) entry which is preliminary data.</text>
</comment>
<evidence type="ECO:0008006" key="5">
    <source>
        <dbReference type="Google" id="ProtNLM"/>
    </source>
</evidence>
<keyword evidence="2" id="KW-1133">Transmembrane helix</keyword>
<dbReference type="Proteomes" id="UP001500957">
    <property type="component" value="Unassembled WGS sequence"/>
</dbReference>
<keyword evidence="2" id="KW-0472">Membrane</keyword>
<accession>A0ABN1GXU6</accession>
<feature type="region of interest" description="Disordered" evidence="1">
    <location>
        <begin position="1"/>
        <end position="22"/>
    </location>
</feature>
<organism evidence="3 4">
    <name type="scientific">Sporichthya brevicatena</name>
    <dbReference type="NCBI Taxonomy" id="171442"/>
    <lineage>
        <taxon>Bacteria</taxon>
        <taxon>Bacillati</taxon>
        <taxon>Actinomycetota</taxon>
        <taxon>Actinomycetes</taxon>
        <taxon>Sporichthyales</taxon>
        <taxon>Sporichthyaceae</taxon>
        <taxon>Sporichthya</taxon>
    </lineage>
</organism>
<keyword evidence="4" id="KW-1185">Reference proteome</keyword>
<dbReference type="RefSeq" id="WP_344605655.1">
    <property type="nucleotide sequence ID" value="NZ_BAAAHE010000021.1"/>
</dbReference>
<proteinExistence type="predicted"/>
<feature type="region of interest" description="Disordered" evidence="1">
    <location>
        <begin position="43"/>
        <end position="85"/>
    </location>
</feature>
<evidence type="ECO:0000313" key="3">
    <source>
        <dbReference type="EMBL" id="GAA0623033.1"/>
    </source>
</evidence>
<evidence type="ECO:0000313" key="4">
    <source>
        <dbReference type="Proteomes" id="UP001500957"/>
    </source>
</evidence>
<feature type="transmembrane region" description="Helical" evidence="2">
    <location>
        <begin position="333"/>
        <end position="354"/>
    </location>
</feature>
<gene>
    <name evidence="3" type="ORF">GCM10009547_27560</name>
</gene>
<keyword evidence="2" id="KW-0812">Transmembrane</keyword>
<sequence>MSRQATVSTAGTAARPTGRRRPSGLLAAAVVATLGGALALGPSAVAADNPTPGTIGGAPSAESQEENTLTWSVRPTPREEGDNRPNYLLDVKAGDVVKDAIRVRNFGKTELPLTIYASDAITTSTGAIDLLPAGETPRDVGAWIELERSELRIAPGEHVDVPFTMTVPSNAESGDHTGGIVTSYIAPGQDDDGQPVKLDRRLGSRVQVRVDGELRPGLSITDFRTSYDGTANPAGKGDMTVTYTVTNTGNVRMSALQTFKVAGPFGLSGKTADLNPMPELLPGNSLTMSSTLSGVWPILRNSADLEVRPVPTRPGDNFPALKSAKASSGQWTVPWTLVFLLLLGAAGTSGTILARRELKRREAARVDEAVQATLAAHGVTEGQS</sequence>
<dbReference type="EMBL" id="BAAAHE010000021">
    <property type="protein sequence ID" value="GAA0623033.1"/>
    <property type="molecule type" value="Genomic_DNA"/>
</dbReference>
<protein>
    <recommendedName>
        <fullName evidence="5">DUF916 domain-containing protein</fullName>
    </recommendedName>
</protein>
<reference evidence="3 4" key="1">
    <citation type="journal article" date="2019" name="Int. J. Syst. Evol. Microbiol.">
        <title>The Global Catalogue of Microorganisms (GCM) 10K type strain sequencing project: providing services to taxonomists for standard genome sequencing and annotation.</title>
        <authorList>
            <consortium name="The Broad Institute Genomics Platform"/>
            <consortium name="The Broad Institute Genome Sequencing Center for Infectious Disease"/>
            <person name="Wu L."/>
            <person name="Ma J."/>
        </authorList>
    </citation>
    <scope>NUCLEOTIDE SEQUENCE [LARGE SCALE GENOMIC DNA]</scope>
    <source>
        <strain evidence="3 4">JCM 10671</strain>
    </source>
</reference>